<keyword evidence="1" id="KW-0732">Signal</keyword>
<feature type="signal peptide" evidence="1">
    <location>
        <begin position="1"/>
        <end position="25"/>
    </location>
</feature>
<sequence length="205" mass="21157">MSMFASKLTFAVVVTLGLSAGVAQAQVAPVRYWLPGGLFGFGGNATTSVDSYSNFPSFDANAAGGGADWRDNFPTGPFLRGESGSLSLSGLGQTSAFGSFGALNYDSTQFGYAFKGAGGLPVKVFAGFDSLKYDSDVLRPLTPLSSDAGTPAAYSANVGFEIQPAANLSLSFGAGYTQQQSGRLDSDINSRLLPGESPLLFGGRR</sequence>
<name>Q211I6_RHOPB</name>
<accession>Q211I6</accession>
<proteinExistence type="predicted"/>
<evidence type="ECO:0000256" key="1">
    <source>
        <dbReference type="SAM" id="SignalP"/>
    </source>
</evidence>
<dbReference type="KEGG" id="rpc:RPC_3410"/>
<dbReference type="eggNOG" id="ENOG5032MBF">
    <property type="taxonomic scope" value="Bacteria"/>
</dbReference>
<protein>
    <recommendedName>
        <fullName evidence="3">Outer membrane protein beta-barrel domain-containing protein</fullName>
    </recommendedName>
</protein>
<evidence type="ECO:0008006" key="3">
    <source>
        <dbReference type="Google" id="ProtNLM"/>
    </source>
</evidence>
<evidence type="ECO:0000313" key="2">
    <source>
        <dbReference type="EMBL" id="ABD88950.1"/>
    </source>
</evidence>
<gene>
    <name evidence="2" type="ordered locus">RPC_3410</name>
</gene>
<dbReference type="HOGENOM" id="CLU_118934_0_0_5"/>
<organism evidence="2">
    <name type="scientific">Rhodopseudomonas palustris (strain BisB18)</name>
    <dbReference type="NCBI Taxonomy" id="316056"/>
    <lineage>
        <taxon>Bacteria</taxon>
        <taxon>Pseudomonadati</taxon>
        <taxon>Pseudomonadota</taxon>
        <taxon>Alphaproteobacteria</taxon>
        <taxon>Hyphomicrobiales</taxon>
        <taxon>Nitrobacteraceae</taxon>
        <taxon>Rhodopseudomonas</taxon>
    </lineage>
</organism>
<dbReference type="AlphaFoldDB" id="Q211I6"/>
<dbReference type="EMBL" id="CP000301">
    <property type="protein sequence ID" value="ABD88950.1"/>
    <property type="molecule type" value="Genomic_DNA"/>
</dbReference>
<dbReference type="STRING" id="316056.RPC_3410"/>
<reference evidence="2" key="1">
    <citation type="submission" date="2006-03" db="EMBL/GenBank/DDBJ databases">
        <title>Complete sequence of Rhodopseudomonas palustris BisB18.</title>
        <authorList>
            <consortium name="US DOE Joint Genome Institute"/>
            <person name="Copeland A."/>
            <person name="Lucas S."/>
            <person name="Lapidus A."/>
            <person name="Barry K."/>
            <person name="Detter J.C."/>
            <person name="Glavina del Rio T."/>
            <person name="Hammon N."/>
            <person name="Israni S."/>
            <person name="Dalin E."/>
            <person name="Tice H."/>
            <person name="Pitluck S."/>
            <person name="Chain P."/>
            <person name="Malfatti S."/>
            <person name="Shin M."/>
            <person name="Vergez L."/>
            <person name="Schmutz J."/>
            <person name="Larimer F."/>
            <person name="Land M."/>
            <person name="Hauser L."/>
            <person name="Pelletier D.A."/>
            <person name="Kyrpides N."/>
            <person name="Anderson I."/>
            <person name="Oda Y."/>
            <person name="Harwood C.S."/>
            <person name="Richardson P."/>
        </authorList>
    </citation>
    <scope>NUCLEOTIDE SEQUENCE [LARGE SCALE GENOMIC DNA]</scope>
    <source>
        <strain evidence="2">BisB18</strain>
    </source>
</reference>
<dbReference type="RefSeq" id="WP_011473838.1">
    <property type="nucleotide sequence ID" value="NC_007925.1"/>
</dbReference>
<feature type="chain" id="PRO_5004199686" description="Outer membrane protein beta-barrel domain-containing protein" evidence="1">
    <location>
        <begin position="26"/>
        <end position="205"/>
    </location>
</feature>